<dbReference type="SUPFAM" id="SSF69572">
    <property type="entry name" value="Activating enzymes of the ubiquitin-like proteins"/>
    <property type="match status" value="1"/>
</dbReference>
<dbReference type="RefSeq" id="WP_053602023.1">
    <property type="nucleotide sequence ID" value="NZ_CP012600.1"/>
</dbReference>
<reference evidence="1 2" key="2">
    <citation type="journal article" date="2016" name="Int. J. Syst. Evol. Microbiol.">
        <title>Bacillus gobiensis sp. nov., isolated from a soil sample.</title>
        <authorList>
            <person name="Liu B."/>
            <person name="Liu G.H."/>
            <person name="Cetin S."/>
            <person name="Schumann P."/>
            <person name="Pan Z.Z."/>
            <person name="Chen Q.Q."/>
        </authorList>
    </citation>
    <scope>NUCLEOTIDE SEQUENCE [LARGE SCALE GENOMIC DNA]</scope>
    <source>
        <strain evidence="1 2">FJAT-4402</strain>
    </source>
</reference>
<proteinExistence type="predicted"/>
<organism evidence="1 2">
    <name type="scientific">Bacillus gobiensis</name>
    <dbReference type="NCBI Taxonomy" id="1441095"/>
    <lineage>
        <taxon>Bacteria</taxon>
        <taxon>Bacillati</taxon>
        <taxon>Bacillota</taxon>
        <taxon>Bacilli</taxon>
        <taxon>Bacillales</taxon>
        <taxon>Bacillaceae</taxon>
        <taxon>Bacillus</taxon>
    </lineage>
</organism>
<accession>A0A0M4FN80</accession>
<dbReference type="NCBIfam" id="TIGR03693">
    <property type="entry name" value="ocin_ThiF_like"/>
    <property type="match status" value="1"/>
</dbReference>
<dbReference type="InterPro" id="IPR022368">
    <property type="entry name" value="Thiazole_bacteriocin_mat_put"/>
</dbReference>
<dbReference type="Proteomes" id="UP000067625">
    <property type="component" value="Chromosome"/>
</dbReference>
<protein>
    <submittedName>
        <fullName evidence="1">Bacteriocin maturation protein</fullName>
    </submittedName>
</protein>
<dbReference type="InterPro" id="IPR035985">
    <property type="entry name" value="Ubiquitin-activating_enz"/>
</dbReference>
<dbReference type="PATRIC" id="fig|1441095.3.peg.177"/>
<evidence type="ECO:0000313" key="2">
    <source>
        <dbReference type="Proteomes" id="UP000067625"/>
    </source>
</evidence>
<evidence type="ECO:0000313" key="1">
    <source>
        <dbReference type="EMBL" id="ALC80298.1"/>
    </source>
</evidence>
<name>A0A0M4FN80_9BACI</name>
<gene>
    <name evidence="1" type="ORF">AM592_00790</name>
</gene>
<dbReference type="Gene3D" id="3.40.50.720">
    <property type="entry name" value="NAD(P)-binding Rossmann-like Domain"/>
    <property type="match status" value="1"/>
</dbReference>
<dbReference type="GO" id="GO:0008641">
    <property type="term" value="F:ubiquitin-like modifier activating enzyme activity"/>
    <property type="evidence" value="ECO:0007669"/>
    <property type="project" value="InterPro"/>
</dbReference>
<reference evidence="2" key="1">
    <citation type="submission" date="2015-08" db="EMBL/GenBank/DDBJ databases">
        <title>Genome sequencing project for genomic taxonomy and phylogenomics of Bacillus-like bacteria.</title>
        <authorList>
            <person name="Liu B."/>
            <person name="Wang J."/>
            <person name="Zhu Y."/>
            <person name="Liu G."/>
            <person name="Chen Q."/>
            <person name="Chen Z."/>
            <person name="Lan J."/>
            <person name="Che J."/>
            <person name="Ge C."/>
            <person name="Shi H."/>
            <person name="Pan Z."/>
            <person name="Liu X."/>
        </authorList>
    </citation>
    <scope>NUCLEOTIDE SEQUENCE [LARGE SCALE GENOMIC DNA]</scope>
    <source>
        <strain evidence="2">FJAT-4402</strain>
    </source>
</reference>
<dbReference type="AlphaFoldDB" id="A0A0M4FN80"/>
<sequence>MTILTPSMRLKVRRDTFFLPDPKSGVYFRNNVSSFRMEGSMIDQWVEKLIPMFNGEYTLGDLTDGLPGLYRDRVYEIAEVLYRNGYVRDVSKDRPHQLTEEELKKHASQIEFLNSFGDSGAYRFQAYRQAKVLAVGSGSFFISLVSALLESGLSKFHVLITDSIPTNRDRITELTEHARQTDPGASIEEVTLHKERESSWAEILQPFHSILYVSQEGDIEELRGIHSYCRKEKKLFLPAVCFQQAGMAGPLVHPDSEGCWESAWRRLHKSVMAKNQQYSNTASAMLANVIVFELFKKHTEVEDSEQRNQFFLLDLDTLEGNWHSFSPHPLVTGHAAAQWVQDFDRRLEQTSSKGEPSRLFLYFSQLTSAESGIFHIWEEGDIIQLPLAQCQVQAVDPMSEGPAELLPNIVCSDLTHEKARREAGLAGIESYVSRMAGLLIPTLPPHQDVMGSMAGQREFIGVGAGETFSEGVCRGLEKCLAEKLSKVQAGRETDVLQVRLTAVEDERCRFYLQALTTMQGEPIIALGEKVFGFPVVWVGTNNSWYANIGLNITMALQKSLQQALLNAQNKTEHTTWEPLEVSPVLLGEKVPQSLVIHESEEITKAEVLQSAMKVLKQNQKRLLIFDLAVEPFMQEELEVFGVLIREEESR</sequence>
<dbReference type="EMBL" id="CP012600">
    <property type="protein sequence ID" value="ALC80298.1"/>
    <property type="molecule type" value="Genomic_DNA"/>
</dbReference>
<dbReference type="STRING" id="1441095.AM592_00790"/>
<keyword evidence="2" id="KW-1185">Reference proteome</keyword>
<dbReference type="OrthoDB" id="2369163at2"/>